<dbReference type="HAMAP" id="MF_00464">
    <property type="entry name" value="AdoMetDC_1"/>
    <property type="match status" value="1"/>
</dbReference>
<keyword evidence="3" id="KW-0068">Autocatalytic cleavage</keyword>
<keyword evidence="6" id="KW-0456">Lyase</keyword>
<keyword evidence="5" id="KW-0865">Zymogen</keyword>
<dbReference type="GO" id="GO:0004014">
    <property type="term" value="F:adenosylmethionine decarboxylase activity"/>
    <property type="evidence" value="ECO:0007669"/>
    <property type="project" value="InterPro"/>
</dbReference>
<reference evidence="9" key="1">
    <citation type="submission" date="2020-04" db="EMBL/GenBank/DDBJ databases">
        <authorList>
            <person name="Chiriac C."/>
            <person name="Salcher M."/>
            <person name="Ghai R."/>
            <person name="Kavagutti S V."/>
        </authorList>
    </citation>
    <scope>NUCLEOTIDE SEQUENCE</scope>
</reference>
<organism evidence="9">
    <name type="scientific">uncultured Caudovirales phage</name>
    <dbReference type="NCBI Taxonomy" id="2100421"/>
    <lineage>
        <taxon>Viruses</taxon>
        <taxon>Duplodnaviria</taxon>
        <taxon>Heunggongvirae</taxon>
        <taxon>Uroviricota</taxon>
        <taxon>Caudoviricetes</taxon>
        <taxon>Peduoviridae</taxon>
        <taxon>Maltschvirus</taxon>
        <taxon>Maltschvirus maltsch</taxon>
    </lineage>
</organism>
<sequence length="124" mass="13562">MDNVPPLGRHMILEVWGKPGSLPYWNMDEAAAALVQSAKDAGATVLSERWHHFGCGFGYTGVVILSESHISVHTWPEKGYAALDVFMCGDCDPEDTLGTILKFYGAEKHSVRTLQRGMEPVVAS</sequence>
<dbReference type="InterPro" id="IPR016067">
    <property type="entry name" value="S-AdoMet_deCO2ase_core"/>
</dbReference>
<keyword evidence="7" id="KW-0704">Schiff base</keyword>
<dbReference type="PANTHER" id="PTHR33866">
    <property type="entry name" value="S-ADENOSYLMETHIONINE DECARBOXYLASE PROENZYME"/>
    <property type="match status" value="1"/>
</dbReference>
<comment type="cofactor">
    <cofactor evidence="1">
        <name>pyruvate</name>
        <dbReference type="ChEBI" id="CHEBI:15361"/>
    </cofactor>
</comment>
<evidence type="ECO:0000256" key="8">
    <source>
        <dbReference type="ARBA" id="ARBA00023317"/>
    </source>
</evidence>
<dbReference type="InterPro" id="IPR003826">
    <property type="entry name" value="AdoMetDC_fam_prok"/>
</dbReference>
<evidence type="ECO:0000256" key="5">
    <source>
        <dbReference type="ARBA" id="ARBA00023145"/>
    </source>
</evidence>
<evidence type="ECO:0000256" key="4">
    <source>
        <dbReference type="ARBA" id="ARBA00023115"/>
    </source>
</evidence>
<protein>
    <submittedName>
        <fullName evidence="9">SpeD S-adenosylmethionine decarboxylase</fullName>
    </submittedName>
</protein>
<name>A0A6J5M1R6_9CAUD</name>
<evidence type="ECO:0000256" key="6">
    <source>
        <dbReference type="ARBA" id="ARBA00023239"/>
    </source>
</evidence>
<evidence type="ECO:0000256" key="1">
    <source>
        <dbReference type="ARBA" id="ARBA00001928"/>
    </source>
</evidence>
<dbReference type="EMBL" id="LR796380">
    <property type="protein sequence ID" value="CAB4140875.1"/>
    <property type="molecule type" value="Genomic_DNA"/>
</dbReference>
<dbReference type="Gene3D" id="3.60.90.10">
    <property type="entry name" value="S-adenosylmethionine decarboxylase"/>
    <property type="match status" value="1"/>
</dbReference>
<keyword evidence="2" id="KW-0210">Decarboxylase</keyword>
<dbReference type="Pfam" id="PF02675">
    <property type="entry name" value="AdoMet_dc"/>
    <property type="match status" value="1"/>
</dbReference>
<dbReference type="SUPFAM" id="SSF56276">
    <property type="entry name" value="S-adenosylmethionine decarboxylase"/>
    <property type="match status" value="1"/>
</dbReference>
<accession>A0A6J5M1R6</accession>
<evidence type="ECO:0000256" key="7">
    <source>
        <dbReference type="ARBA" id="ARBA00023270"/>
    </source>
</evidence>
<evidence type="ECO:0000313" key="9">
    <source>
        <dbReference type="EMBL" id="CAB4140875.1"/>
    </source>
</evidence>
<proteinExistence type="inferred from homology"/>
<keyword evidence="8" id="KW-0670">Pyruvate</keyword>
<evidence type="ECO:0000256" key="2">
    <source>
        <dbReference type="ARBA" id="ARBA00022793"/>
    </source>
</evidence>
<gene>
    <name evidence="9" type="ORF">UFOVP395_210</name>
</gene>
<dbReference type="PANTHER" id="PTHR33866:SF2">
    <property type="entry name" value="S-ADENOSYLMETHIONINE DECARBOXYLASE PROENZYME"/>
    <property type="match status" value="1"/>
</dbReference>
<keyword evidence="4" id="KW-0620">Polyamine biosynthesis</keyword>
<dbReference type="GO" id="GO:0008295">
    <property type="term" value="P:spermidine biosynthetic process"/>
    <property type="evidence" value="ECO:0007669"/>
    <property type="project" value="InterPro"/>
</dbReference>
<dbReference type="InterPro" id="IPR017716">
    <property type="entry name" value="S-AdoMet_deCOase_pro-enz"/>
</dbReference>
<evidence type="ECO:0000256" key="3">
    <source>
        <dbReference type="ARBA" id="ARBA00022813"/>
    </source>
</evidence>
<dbReference type="NCBIfam" id="TIGR03330">
    <property type="entry name" value="SAM_DCase_Bsu"/>
    <property type="match status" value="1"/>
</dbReference>